<gene>
    <name evidence="1" type="ORF">Pint_15364</name>
</gene>
<protein>
    <submittedName>
        <fullName evidence="1">Uncharacterized protein</fullName>
    </submittedName>
</protein>
<dbReference type="Proteomes" id="UP001163603">
    <property type="component" value="Chromosome 2"/>
</dbReference>
<evidence type="ECO:0000313" key="2">
    <source>
        <dbReference type="Proteomes" id="UP001163603"/>
    </source>
</evidence>
<dbReference type="EMBL" id="CM047737">
    <property type="protein sequence ID" value="KAJ0048026.1"/>
    <property type="molecule type" value="Genomic_DNA"/>
</dbReference>
<proteinExistence type="predicted"/>
<sequence length="420" mass="47380">MFTLLKIPPHHSRRLSLHSPYITTPTSSPSPPAADPTAIVSLILTSTNPQTLTQTLHSPTLPWTPQLVDQIIKRLWNHAYKALHFFTVLSYHPTYSHSLSSFDHAVDLAARLRDYKTVWTLVHRMKSLRLGPTPKTFAIIAERYASAGKADRAVKLFLSMHEHGCGQSLTSFNTILDVLCKEKKVEKAYSLFKIFRGKFKADVVSYNVIANGWCLVKRTGKALEILTEMVDRGLEPNLTTYNIMLKGYFRAGQIEEGWSAMFVRKKSDDLLVAGKLLIEMVDRGFMPRKFTLNRILNGLLLTDDGLLLFPMDASCIIHHRLNEEFNGHWTWDSILEDSYLYQSLTENRVPVSVWRQSNIGSINGMAVISFEIFVDLGISIIEDIRTDCSASDVVGDAPVMVYSQIPVVVLVGMYLSFGEQ</sequence>
<name>A0ACC0ZC27_9ROSI</name>
<reference evidence="2" key="1">
    <citation type="journal article" date="2023" name="G3 (Bethesda)">
        <title>Genome assembly and association tests identify interacting loci associated with vigor, precocity, and sex in interspecific pistachio rootstocks.</title>
        <authorList>
            <person name="Palmer W."/>
            <person name="Jacygrad E."/>
            <person name="Sagayaradj S."/>
            <person name="Cavanaugh K."/>
            <person name="Han R."/>
            <person name="Bertier L."/>
            <person name="Beede B."/>
            <person name="Kafkas S."/>
            <person name="Golino D."/>
            <person name="Preece J."/>
            <person name="Michelmore R."/>
        </authorList>
    </citation>
    <scope>NUCLEOTIDE SEQUENCE [LARGE SCALE GENOMIC DNA]</scope>
</reference>
<comment type="caution">
    <text evidence="1">The sequence shown here is derived from an EMBL/GenBank/DDBJ whole genome shotgun (WGS) entry which is preliminary data.</text>
</comment>
<accession>A0ACC0ZC27</accession>
<organism evidence="1 2">
    <name type="scientific">Pistacia integerrima</name>
    <dbReference type="NCBI Taxonomy" id="434235"/>
    <lineage>
        <taxon>Eukaryota</taxon>
        <taxon>Viridiplantae</taxon>
        <taxon>Streptophyta</taxon>
        <taxon>Embryophyta</taxon>
        <taxon>Tracheophyta</taxon>
        <taxon>Spermatophyta</taxon>
        <taxon>Magnoliopsida</taxon>
        <taxon>eudicotyledons</taxon>
        <taxon>Gunneridae</taxon>
        <taxon>Pentapetalae</taxon>
        <taxon>rosids</taxon>
        <taxon>malvids</taxon>
        <taxon>Sapindales</taxon>
        <taxon>Anacardiaceae</taxon>
        <taxon>Pistacia</taxon>
    </lineage>
</organism>
<evidence type="ECO:0000313" key="1">
    <source>
        <dbReference type="EMBL" id="KAJ0048026.1"/>
    </source>
</evidence>
<keyword evidence="2" id="KW-1185">Reference proteome</keyword>